<dbReference type="RefSeq" id="WP_121009379.1">
    <property type="nucleotide sequence ID" value="NZ_RCCJ01000001.1"/>
</dbReference>
<dbReference type="SUPFAM" id="SSF47781">
    <property type="entry name" value="RuvA domain 2-like"/>
    <property type="match status" value="1"/>
</dbReference>
<reference evidence="11 12" key="1">
    <citation type="submission" date="2018-10" db="EMBL/GenBank/DDBJ databases">
        <title>Genomic Encyclopedia of Archaeal and Bacterial Type Strains, Phase II (KMG-II): from individual species to whole genera.</title>
        <authorList>
            <person name="Goeker M."/>
        </authorList>
    </citation>
    <scope>NUCLEOTIDE SEQUENCE [LARGE SCALE GENOMIC DNA]</scope>
    <source>
        <strain evidence="11 12">DSM 16510</strain>
    </source>
</reference>
<dbReference type="InterPro" id="IPR004791">
    <property type="entry name" value="UvrC"/>
</dbReference>
<dbReference type="GO" id="GO:0005737">
    <property type="term" value="C:cytoplasm"/>
    <property type="evidence" value="ECO:0007669"/>
    <property type="project" value="UniProtKB-SubCell"/>
</dbReference>
<dbReference type="PROSITE" id="PS50165">
    <property type="entry name" value="UVRC"/>
    <property type="match status" value="1"/>
</dbReference>
<keyword evidence="2 7" id="KW-0227">DNA damage</keyword>
<dbReference type="PANTHER" id="PTHR30562">
    <property type="entry name" value="UVRC/OXIDOREDUCTASE"/>
    <property type="match status" value="1"/>
</dbReference>
<gene>
    <name evidence="7" type="primary">uvrC</name>
    <name evidence="11" type="ORF">BCF55_0454</name>
</gene>
<dbReference type="Gene3D" id="1.10.150.20">
    <property type="entry name" value="5' to 3' exonuclease, C-terminal subdomain"/>
    <property type="match status" value="1"/>
</dbReference>
<dbReference type="InterPro" id="IPR035901">
    <property type="entry name" value="GIY-YIG_endonuc_sf"/>
</dbReference>
<dbReference type="CDD" id="cd10434">
    <property type="entry name" value="GIY-YIG_UvrC_Cho"/>
    <property type="match status" value="1"/>
</dbReference>
<dbReference type="EMBL" id="RCCJ01000001">
    <property type="protein sequence ID" value="RLJ70188.1"/>
    <property type="molecule type" value="Genomic_DNA"/>
</dbReference>
<dbReference type="Proteomes" id="UP000267841">
    <property type="component" value="Unassembled WGS sequence"/>
</dbReference>
<evidence type="ECO:0000256" key="2">
    <source>
        <dbReference type="ARBA" id="ARBA00022763"/>
    </source>
</evidence>
<dbReference type="Gene3D" id="3.30.420.340">
    <property type="entry name" value="UvrC, RNAse H endonuclease domain"/>
    <property type="match status" value="1"/>
</dbReference>
<dbReference type="Pfam" id="PF22920">
    <property type="entry name" value="UvrC_RNaseH"/>
    <property type="match status" value="1"/>
</dbReference>
<comment type="function">
    <text evidence="7">The UvrABC repair system catalyzes the recognition and processing of DNA lesions. UvrC both incises the 5' and 3' sides of the lesion. The N-terminal half is responsible for the 3' incision and the C-terminal half is responsible for the 5' incision.</text>
</comment>
<dbReference type="InterPro" id="IPR010994">
    <property type="entry name" value="RuvA_2-like"/>
</dbReference>
<dbReference type="NCBIfam" id="TIGR00194">
    <property type="entry name" value="uvrC"/>
    <property type="match status" value="1"/>
</dbReference>
<accession>A0A497XMV7</accession>
<comment type="similarity">
    <text evidence="7">Belongs to the UvrC family.</text>
</comment>
<dbReference type="InterPro" id="IPR047296">
    <property type="entry name" value="GIY-YIG_UvrC_Cho"/>
</dbReference>
<comment type="subunit">
    <text evidence="7">Interacts with UvrB in an incision complex.</text>
</comment>
<evidence type="ECO:0000259" key="10">
    <source>
        <dbReference type="PROSITE" id="PS50165"/>
    </source>
</evidence>
<dbReference type="AlphaFoldDB" id="A0A497XMV7"/>
<dbReference type="GO" id="GO:0003677">
    <property type="term" value="F:DNA binding"/>
    <property type="evidence" value="ECO:0007669"/>
    <property type="project" value="UniProtKB-UniRule"/>
</dbReference>
<dbReference type="NCBIfam" id="NF011261">
    <property type="entry name" value="PRK14667.1"/>
    <property type="match status" value="1"/>
</dbReference>
<dbReference type="PROSITE" id="PS50164">
    <property type="entry name" value="GIY_YIG"/>
    <property type="match status" value="1"/>
</dbReference>
<dbReference type="Pfam" id="PF08459">
    <property type="entry name" value="UvrC_RNaseH_dom"/>
    <property type="match status" value="1"/>
</dbReference>
<evidence type="ECO:0000256" key="5">
    <source>
        <dbReference type="ARBA" id="ARBA00023204"/>
    </source>
</evidence>
<sequence>MNWTEVVSKAPEKPGVYIFKGKRKPTYIGKAKNIKKRLQQHLKLSETDTKEFAIFRDSVSLEWIITRNEFEALVLEVDLIQSHKPKYNILHKYGGGYPMLLLTEEPYPTIKVVRGTQHKGMLYGPFLQASKAYKVKKLIHKLFKLRTCDPLPKRTEPCMDYHLGLCSAPCTGFVTREEYELSVEGSKALLSGEVADILPKLYEKVEDFAKEMLFEKCAHIRDQIRALENITRGQSVTGLPYNCADLFYTLGRRVGLFLIRGGKLISKEIYDLDRETDFEEFILGYYYSNFVPETILGNFKLSEEAKRWIRERAKHKVEFLQEVPLELVNLAEENVKESINLELLEEEFSGKLGIQLPRIIEGFDISHFYGEDTVGSCVIWEEGRINKKRYRRYRVKSLSQIDDYGALREVLTRRARRLKEKREPMPDLWLIDGGKGQMNVAIQVRDLFNLPIKVFSIAKEEEILLTEDGKQLKLKEEPILYRVFGLIRDEAHRFALSYNKKLRTKRALEDVLSKVKGVGETRRKIIYRNFDNLYEFIRADEERLRKLGLPISLQQEVKKYLE</sequence>
<dbReference type="InterPro" id="IPR001943">
    <property type="entry name" value="UVR_dom"/>
</dbReference>
<evidence type="ECO:0000259" key="8">
    <source>
        <dbReference type="PROSITE" id="PS50151"/>
    </source>
</evidence>
<comment type="caution">
    <text evidence="11">The sequence shown here is derived from an EMBL/GenBank/DDBJ whole genome shotgun (WGS) entry which is preliminary data.</text>
</comment>
<dbReference type="HAMAP" id="MF_00203">
    <property type="entry name" value="UvrC"/>
    <property type="match status" value="1"/>
</dbReference>
<proteinExistence type="inferred from homology"/>
<dbReference type="GO" id="GO:0009432">
    <property type="term" value="P:SOS response"/>
    <property type="evidence" value="ECO:0007669"/>
    <property type="project" value="UniProtKB-UniRule"/>
</dbReference>
<evidence type="ECO:0000256" key="3">
    <source>
        <dbReference type="ARBA" id="ARBA00022769"/>
    </source>
</evidence>
<evidence type="ECO:0000313" key="11">
    <source>
        <dbReference type="EMBL" id="RLJ70188.1"/>
    </source>
</evidence>
<dbReference type="Pfam" id="PF01541">
    <property type="entry name" value="GIY-YIG"/>
    <property type="match status" value="1"/>
</dbReference>
<keyword evidence="5 7" id="KW-0234">DNA repair</keyword>
<evidence type="ECO:0000256" key="6">
    <source>
        <dbReference type="ARBA" id="ARBA00023236"/>
    </source>
</evidence>
<dbReference type="GO" id="GO:0006289">
    <property type="term" value="P:nucleotide-excision repair"/>
    <property type="evidence" value="ECO:0007669"/>
    <property type="project" value="UniProtKB-UniRule"/>
</dbReference>
<feature type="domain" description="UVR" evidence="8">
    <location>
        <begin position="195"/>
        <end position="230"/>
    </location>
</feature>
<dbReference type="FunFam" id="3.30.420.340:FF:000004">
    <property type="entry name" value="UvrABC system protein C"/>
    <property type="match status" value="1"/>
</dbReference>
<dbReference type="SUPFAM" id="SSF46600">
    <property type="entry name" value="C-terminal UvrC-binding domain of UvrB"/>
    <property type="match status" value="1"/>
</dbReference>
<evidence type="ECO:0000256" key="4">
    <source>
        <dbReference type="ARBA" id="ARBA00022881"/>
    </source>
</evidence>
<dbReference type="GO" id="GO:0009380">
    <property type="term" value="C:excinuclease repair complex"/>
    <property type="evidence" value="ECO:0007669"/>
    <property type="project" value="InterPro"/>
</dbReference>
<dbReference type="InterPro" id="IPR036876">
    <property type="entry name" value="UVR_dom_sf"/>
</dbReference>
<protein>
    <recommendedName>
        <fullName evidence="7">UvrABC system protein C</fullName>
        <shortName evidence="7">Protein UvrC</shortName>
    </recommendedName>
    <alternativeName>
        <fullName evidence="7">Excinuclease ABC subunit C</fullName>
    </alternativeName>
</protein>
<dbReference type="InterPro" id="IPR001162">
    <property type="entry name" value="UvrC_RNase_H_dom"/>
</dbReference>
<dbReference type="SUPFAM" id="SSF82771">
    <property type="entry name" value="GIY-YIG endonuclease"/>
    <property type="match status" value="1"/>
</dbReference>
<organism evidence="11 12">
    <name type="scientific">Hydrogenivirga caldilitoris</name>
    <dbReference type="NCBI Taxonomy" id="246264"/>
    <lineage>
        <taxon>Bacteria</taxon>
        <taxon>Pseudomonadati</taxon>
        <taxon>Aquificota</taxon>
        <taxon>Aquificia</taxon>
        <taxon>Aquificales</taxon>
        <taxon>Aquificaceae</taxon>
        <taxon>Hydrogenivirga</taxon>
    </lineage>
</organism>
<dbReference type="InterPro" id="IPR038476">
    <property type="entry name" value="UvrC_RNase_H_dom_sf"/>
</dbReference>
<dbReference type="PROSITE" id="PS50151">
    <property type="entry name" value="UVR"/>
    <property type="match status" value="1"/>
</dbReference>
<comment type="subcellular location">
    <subcellularLocation>
        <location evidence="7">Cytoplasm</location>
    </subcellularLocation>
</comment>
<keyword evidence="3 7" id="KW-0228">DNA excision</keyword>
<dbReference type="OrthoDB" id="9804933at2"/>
<evidence type="ECO:0000256" key="7">
    <source>
        <dbReference type="HAMAP-Rule" id="MF_00203"/>
    </source>
</evidence>
<feature type="domain" description="UvrC family homology region profile" evidence="10">
    <location>
        <begin position="298"/>
        <end position="444"/>
    </location>
</feature>
<dbReference type="InterPro" id="IPR000305">
    <property type="entry name" value="GIY-YIG_endonuc"/>
</dbReference>
<name>A0A497XMV7_9AQUI</name>
<dbReference type="Gene3D" id="3.40.1440.10">
    <property type="entry name" value="GIY-YIG endonuclease"/>
    <property type="match status" value="1"/>
</dbReference>
<dbReference type="PANTHER" id="PTHR30562:SF1">
    <property type="entry name" value="UVRABC SYSTEM PROTEIN C"/>
    <property type="match status" value="1"/>
</dbReference>
<keyword evidence="12" id="KW-1185">Reference proteome</keyword>
<dbReference type="SMART" id="SM00465">
    <property type="entry name" value="GIYc"/>
    <property type="match status" value="1"/>
</dbReference>
<keyword evidence="6 7" id="KW-0742">SOS response</keyword>
<keyword evidence="1 7" id="KW-0963">Cytoplasm</keyword>
<evidence type="ECO:0000259" key="9">
    <source>
        <dbReference type="PROSITE" id="PS50164"/>
    </source>
</evidence>
<keyword evidence="4 7" id="KW-0267">Excision nuclease</keyword>
<evidence type="ECO:0000256" key="1">
    <source>
        <dbReference type="ARBA" id="ARBA00022490"/>
    </source>
</evidence>
<evidence type="ECO:0000313" key="12">
    <source>
        <dbReference type="Proteomes" id="UP000267841"/>
    </source>
</evidence>
<feature type="domain" description="GIY-YIG" evidence="9">
    <location>
        <begin position="12"/>
        <end position="89"/>
    </location>
</feature>
<dbReference type="GO" id="GO:0009381">
    <property type="term" value="F:excinuclease ABC activity"/>
    <property type="evidence" value="ECO:0007669"/>
    <property type="project" value="UniProtKB-UniRule"/>
</dbReference>
<dbReference type="InterPro" id="IPR050066">
    <property type="entry name" value="UvrABC_protein_C"/>
</dbReference>